<organism evidence="1 2">
    <name type="scientific">Ensifer adhaerens</name>
    <name type="common">Sinorhizobium morelense</name>
    <dbReference type="NCBI Taxonomy" id="106592"/>
    <lineage>
        <taxon>Bacteria</taxon>
        <taxon>Pseudomonadati</taxon>
        <taxon>Pseudomonadota</taxon>
        <taxon>Alphaproteobacteria</taxon>
        <taxon>Hyphomicrobiales</taxon>
        <taxon>Rhizobiaceae</taxon>
        <taxon>Sinorhizobium/Ensifer group</taxon>
        <taxon>Ensifer</taxon>
    </lineage>
</organism>
<proteinExistence type="predicted"/>
<sequence>MTNVSTPASNPVRPISAGRLKTRASRVLDGLPRLAFRLYFAFFLTYLLLPLLILAAATFNRSSFPTIVPWLGTTDMWIAALFRDAEMLKALGSSAVIAAGVIAISLPVGTAAALVLTSLHGRARNILYALMVSPLLTPGVVIGIATLLFWRKVGIGGGVALSILAQSSFIISFVMLMVAARLQRFDRTMEDAALGLGASRIYVFRRILLPFLRPALVGACFIAFLQSFENYNTTLFVRGTETPLTIFIASKVRAGLTPVVNALGLVMMITTLAGAIAWEVIRRRKRIAAGPAT</sequence>
<dbReference type="Proteomes" id="UP000823773">
    <property type="component" value="Unassembled WGS sequence"/>
</dbReference>
<reference evidence="1" key="1">
    <citation type="submission" date="2021-03" db="EMBL/GenBank/DDBJ databases">
        <title>Genomic Encyclopedia of Type Strains, Phase IV (KMG-IV): sequencing the most valuable type-strain genomes for metagenomic binning, comparative biology and taxonomic classification.</title>
        <authorList>
            <person name="Goeker M."/>
        </authorList>
    </citation>
    <scope>NUCLEOTIDE SEQUENCE</scope>
    <source>
        <strain evidence="1">DSM 18131</strain>
    </source>
</reference>
<evidence type="ECO:0000313" key="1">
    <source>
        <dbReference type="EMBL" id="MBP1876466.1"/>
    </source>
</evidence>
<gene>
    <name evidence="1" type="ORF">J2Z19_006216</name>
</gene>
<keyword evidence="2" id="KW-1185">Reference proteome</keyword>
<accession>A0ACC5T5R5</accession>
<protein>
    <submittedName>
        <fullName evidence="1">Spermidine/putrescine transport system permease protein</fullName>
    </submittedName>
</protein>
<comment type="caution">
    <text evidence="1">The sequence shown here is derived from an EMBL/GenBank/DDBJ whole genome shotgun (WGS) entry which is preliminary data.</text>
</comment>
<evidence type="ECO:0000313" key="2">
    <source>
        <dbReference type="Proteomes" id="UP000823773"/>
    </source>
</evidence>
<dbReference type="EMBL" id="JAGGJR010000017">
    <property type="protein sequence ID" value="MBP1876466.1"/>
    <property type="molecule type" value="Genomic_DNA"/>
</dbReference>
<name>A0ACC5T5R5_ENSAD</name>